<dbReference type="EMBL" id="LABZ01000059">
    <property type="protein sequence ID" value="KMO42920.1"/>
    <property type="molecule type" value="Genomic_DNA"/>
</dbReference>
<keyword evidence="4" id="KW-1185">Reference proteome</keyword>
<evidence type="ECO:0000256" key="2">
    <source>
        <dbReference type="SAM" id="SignalP"/>
    </source>
</evidence>
<reference evidence="3 4" key="1">
    <citation type="submission" date="2015-03" db="EMBL/GenBank/DDBJ databases">
        <title>Genome sequencing of Methylobacterium tarhaniae DSM 25844.</title>
        <authorList>
            <person name="Chaudhry V."/>
            <person name="Patil P.B."/>
        </authorList>
    </citation>
    <scope>NUCLEOTIDE SEQUENCE [LARGE SCALE GENOMIC DNA]</scope>
    <source>
        <strain evidence="3 4">DSM 25844</strain>
    </source>
</reference>
<dbReference type="AlphaFoldDB" id="A0A0J6T661"/>
<gene>
    <name evidence="3" type="ORF">VQ03_09530</name>
</gene>
<evidence type="ECO:0000313" key="3">
    <source>
        <dbReference type="EMBL" id="KMO42920.1"/>
    </source>
</evidence>
<comment type="caution">
    <text evidence="3">The sequence shown here is derived from an EMBL/GenBank/DDBJ whole genome shotgun (WGS) entry which is preliminary data.</text>
</comment>
<keyword evidence="2" id="KW-0732">Signal</keyword>
<name>A0A0J6T661_9HYPH</name>
<feature type="signal peptide" evidence="2">
    <location>
        <begin position="1"/>
        <end position="27"/>
    </location>
</feature>
<dbReference type="RefSeq" id="WP_048450641.1">
    <property type="nucleotide sequence ID" value="NZ_JBNNPJ010000035.1"/>
</dbReference>
<dbReference type="PATRIC" id="fig|1187852.3.peg.5622"/>
<protein>
    <submittedName>
        <fullName evidence="3">Uncharacterized protein</fullName>
    </submittedName>
</protein>
<evidence type="ECO:0000256" key="1">
    <source>
        <dbReference type="SAM" id="MobiDB-lite"/>
    </source>
</evidence>
<dbReference type="OrthoDB" id="8006035at2"/>
<accession>A0A0J6T661</accession>
<feature type="chain" id="PRO_5005281918" evidence="2">
    <location>
        <begin position="28"/>
        <end position="118"/>
    </location>
</feature>
<organism evidence="3 4">
    <name type="scientific">Methylobacterium tarhaniae</name>
    <dbReference type="NCBI Taxonomy" id="1187852"/>
    <lineage>
        <taxon>Bacteria</taxon>
        <taxon>Pseudomonadati</taxon>
        <taxon>Pseudomonadota</taxon>
        <taxon>Alphaproteobacteria</taxon>
        <taxon>Hyphomicrobiales</taxon>
        <taxon>Methylobacteriaceae</taxon>
        <taxon>Methylobacterium</taxon>
    </lineage>
</organism>
<evidence type="ECO:0000313" key="4">
    <source>
        <dbReference type="Proteomes" id="UP000036449"/>
    </source>
</evidence>
<feature type="region of interest" description="Disordered" evidence="1">
    <location>
        <begin position="28"/>
        <end position="58"/>
    </location>
</feature>
<sequence length="118" mass="12637">MLRPALTAGLMTAVLAASLALAVPAAADGFPESGREGPAGIGRSRAGDDRAPTGYGPARRPVVTQVRRYHQPQAGFRRVSAIRPVSYGERDGPVFEAWLPRNTNLPIYNIPPSFFPEP</sequence>
<proteinExistence type="predicted"/>
<dbReference type="Proteomes" id="UP000036449">
    <property type="component" value="Unassembled WGS sequence"/>
</dbReference>